<dbReference type="RefSeq" id="WP_132283088.1">
    <property type="nucleotide sequence ID" value="NZ_SMGQ01000015.1"/>
</dbReference>
<accession>A0A4R1MDP4</accession>
<gene>
    <name evidence="1" type="ORF">EDC19_2417</name>
</gene>
<evidence type="ECO:0000313" key="1">
    <source>
        <dbReference type="EMBL" id="TCK90648.1"/>
    </source>
</evidence>
<dbReference type="OrthoDB" id="2085394at2"/>
<organism evidence="1 2">
    <name type="scientific">Natranaerovirga hydrolytica</name>
    <dbReference type="NCBI Taxonomy" id="680378"/>
    <lineage>
        <taxon>Bacteria</taxon>
        <taxon>Bacillati</taxon>
        <taxon>Bacillota</taxon>
        <taxon>Clostridia</taxon>
        <taxon>Lachnospirales</taxon>
        <taxon>Natranaerovirgaceae</taxon>
        <taxon>Natranaerovirga</taxon>
    </lineage>
</organism>
<dbReference type="InterPro" id="IPR029071">
    <property type="entry name" value="Ubiquitin-like_domsf"/>
</dbReference>
<keyword evidence="2" id="KW-1185">Reference proteome</keyword>
<dbReference type="AlphaFoldDB" id="A0A4R1MDP4"/>
<protein>
    <submittedName>
        <fullName evidence="1">Uncharacterized protein</fullName>
    </submittedName>
</protein>
<evidence type="ECO:0000313" key="2">
    <source>
        <dbReference type="Proteomes" id="UP000294545"/>
    </source>
</evidence>
<dbReference type="Gene3D" id="3.10.20.90">
    <property type="entry name" value="Phosphatidylinositol 3-kinase Catalytic Subunit, Chain A, domain 1"/>
    <property type="match status" value="1"/>
</dbReference>
<name>A0A4R1MDP4_9FIRM</name>
<dbReference type="SUPFAM" id="SSF54236">
    <property type="entry name" value="Ubiquitin-like"/>
    <property type="match status" value="1"/>
</dbReference>
<dbReference type="EMBL" id="SMGQ01000015">
    <property type="protein sequence ID" value="TCK90648.1"/>
    <property type="molecule type" value="Genomic_DNA"/>
</dbReference>
<reference evidence="1 2" key="1">
    <citation type="submission" date="2019-03" db="EMBL/GenBank/DDBJ databases">
        <title>Genomic Encyclopedia of Type Strains, Phase IV (KMG-IV): sequencing the most valuable type-strain genomes for metagenomic binning, comparative biology and taxonomic classification.</title>
        <authorList>
            <person name="Goeker M."/>
        </authorList>
    </citation>
    <scope>NUCLEOTIDE SEQUENCE [LARGE SCALE GENOMIC DNA]</scope>
    <source>
        <strain evidence="1 2">DSM 24176</strain>
    </source>
</reference>
<comment type="caution">
    <text evidence="1">The sequence shown here is derived from an EMBL/GenBank/DDBJ whole genome shotgun (WGS) entry which is preliminary data.</text>
</comment>
<proteinExistence type="predicted"/>
<sequence length="76" mass="8779">MDYIMITFQMNNLTEDIKVPTFVKIEELLELISKALDINCNTNSRVQVEPMGRILENNKTLLEEMVTQGSKLTLVY</sequence>
<dbReference type="Proteomes" id="UP000294545">
    <property type="component" value="Unassembled WGS sequence"/>
</dbReference>